<dbReference type="Pfam" id="PF02878">
    <property type="entry name" value="PGM_PMM_I"/>
    <property type="match status" value="1"/>
</dbReference>
<feature type="domain" description="Alpha-D-phosphohexomutase alpha/beta/alpha" evidence="7">
    <location>
        <begin position="15"/>
        <end position="146"/>
    </location>
</feature>
<evidence type="ECO:0000256" key="2">
    <source>
        <dbReference type="ARBA" id="ARBA00010231"/>
    </source>
</evidence>
<dbReference type="PANTHER" id="PTHR42946">
    <property type="entry name" value="PHOSPHOHEXOSE MUTASE"/>
    <property type="match status" value="1"/>
</dbReference>
<name>A0A1I5YHH2_9LACT</name>
<dbReference type="CDD" id="cd03089">
    <property type="entry name" value="PMM_PGM"/>
    <property type="match status" value="1"/>
</dbReference>
<dbReference type="Proteomes" id="UP000199136">
    <property type="component" value="Unassembled WGS sequence"/>
</dbReference>
<dbReference type="Gene3D" id="3.40.120.10">
    <property type="entry name" value="Alpha-D-Glucose-1,6-Bisphosphate, subunit A, domain 3"/>
    <property type="match status" value="3"/>
</dbReference>
<comment type="cofactor">
    <cofactor evidence="1">
        <name>Mg(2+)</name>
        <dbReference type="ChEBI" id="CHEBI:18420"/>
    </cofactor>
</comment>
<dbReference type="Pfam" id="PF02879">
    <property type="entry name" value="PGM_PMM_II"/>
    <property type="match status" value="1"/>
</dbReference>
<keyword evidence="5" id="KW-0460">Magnesium</keyword>
<keyword evidence="3" id="KW-0597">Phosphoprotein</keyword>
<evidence type="ECO:0000313" key="10">
    <source>
        <dbReference type="EMBL" id="SFQ43600.1"/>
    </source>
</evidence>
<dbReference type="Pfam" id="PF02880">
    <property type="entry name" value="PGM_PMM_III"/>
    <property type="match status" value="1"/>
</dbReference>
<keyword evidence="4" id="KW-0479">Metal-binding</keyword>
<dbReference type="InterPro" id="IPR005846">
    <property type="entry name" value="A-D-PHexomutase_a/b/a-III"/>
</dbReference>
<dbReference type="InterPro" id="IPR016055">
    <property type="entry name" value="A-D-PHexomutase_a/b/a-I/II/III"/>
</dbReference>
<evidence type="ECO:0000313" key="11">
    <source>
        <dbReference type="Proteomes" id="UP000199136"/>
    </source>
</evidence>
<dbReference type="Gene3D" id="3.30.310.50">
    <property type="entry name" value="Alpha-D-phosphohexomutase, C-terminal domain"/>
    <property type="match status" value="1"/>
</dbReference>
<dbReference type="InterPro" id="IPR005844">
    <property type="entry name" value="A-D-PHexomutase_a/b/a-I"/>
</dbReference>
<accession>A0A1I5YHH2</accession>
<evidence type="ECO:0000256" key="4">
    <source>
        <dbReference type="ARBA" id="ARBA00022723"/>
    </source>
</evidence>
<evidence type="ECO:0000256" key="6">
    <source>
        <dbReference type="ARBA" id="ARBA00023235"/>
    </source>
</evidence>
<evidence type="ECO:0000259" key="9">
    <source>
        <dbReference type="Pfam" id="PF02880"/>
    </source>
</evidence>
<keyword evidence="11" id="KW-1185">Reference proteome</keyword>
<dbReference type="InterPro" id="IPR036900">
    <property type="entry name" value="A-D-PHexomutase_C_sf"/>
</dbReference>
<dbReference type="STRING" id="82801.SAMN04488506_2010"/>
<evidence type="ECO:0000259" key="8">
    <source>
        <dbReference type="Pfam" id="PF02879"/>
    </source>
</evidence>
<dbReference type="OrthoDB" id="9806956at2"/>
<dbReference type="PANTHER" id="PTHR42946:SF1">
    <property type="entry name" value="PHOSPHOGLUCOMUTASE (ALPHA-D-GLUCOSE-1,6-BISPHOSPHATE-DEPENDENT)"/>
    <property type="match status" value="1"/>
</dbReference>
<dbReference type="GO" id="GO:0005975">
    <property type="term" value="P:carbohydrate metabolic process"/>
    <property type="evidence" value="ECO:0007669"/>
    <property type="project" value="InterPro"/>
</dbReference>
<sequence>MSNTQKNDLSALQNGSDIRGIAMQTVNKEVTLPNQVIEKIGYGFAVWLKEKKHLAVDSLDKPVKVAVGHDSRLSGERIKTALIEALTNAGIDVVDVGLATTPALFMATQYEQYDCEASIMITASHLPFEYNGLKFFTASGGAEHEDIAYILEHADWDAVTWENNQGVTMKKNLLEEYSADLRKKIISGIKTASNPDMPLKGKHIVVDAGNGAGGFFATEVLEKLGADISGSQFLEPDGHFPNHVPNPDNKEAMESIKTAVLENKADMGVIFDTDVDRSALVDRNGQAVNRNNLIAVISAIAIQENPGTTIVTSSATSEHLKDFIEQLGGHQNRYITGYRNVINQAIKLNQEGTHTSVAIETSGHAALKENYFLDDGAYLIAKILIADAEMAVDGKNFSSLLENLKQPVETDEVRFKITTDTVQQTGETVIEAFSKFIQEAPDLEVEPDNLEGVRANTLGRYGSGWLQMRMSLHEPLLVLYFESDQKDAIAQLKNDIRSFFMKQEGIDTSSL</sequence>
<dbReference type="SUPFAM" id="SSF55957">
    <property type="entry name" value="Phosphoglucomutase, C-terminal domain"/>
    <property type="match status" value="1"/>
</dbReference>
<dbReference type="GO" id="GO:0004615">
    <property type="term" value="F:phosphomannomutase activity"/>
    <property type="evidence" value="ECO:0007669"/>
    <property type="project" value="TreeGrafter"/>
</dbReference>
<organism evidence="10 11">
    <name type="scientific">Desemzia incerta</name>
    <dbReference type="NCBI Taxonomy" id="82801"/>
    <lineage>
        <taxon>Bacteria</taxon>
        <taxon>Bacillati</taxon>
        <taxon>Bacillota</taxon>
        <taxon>Bacilli</taxon>
        <taxon>Lactobacillales</taxon>
        <taxon>Carnobacteriaceae</taxon>
        <taxon>Desemzia</taxon>
    </lineage>
</organism>
<evidence type="ECO:0000256" key="1">
    <source>
        <dbReference type="ARBA" id="ARBA00001946"/>
    </source>
</evidence>
<evidence type="ECO:0000256" key="5">
    <source>
        <dbReference type="ARBA" id="ARBA00022842"/>
    </source>
</evidence>
<dbReference type="SUPFAM" id="SSF53738">
    <property type="entry name" value="Phosphoglucomutase, first 3 domains"/>
    <property type="match status" value="3"/>
</dbReference>
<proteinExistence type="inferred from homology"/>
<feature type="domain" description="Alpha-D-phosphohexomutase alpha/beta/alpha" evidence="9">
    <location>
        <begin position="292"/>
        <end position="404"/>
    </location>
</feature>
<evidence type="ECO:0000259" key="7">
    <source>
        <dbReference type="Pfam" id="PF02878"/>
    </source>
</evidence>
<dbReference type="InterPro" id="IPR050060">
    <property type="entry name" value="Phosphoglucosamine_mutase"/>
</dbReference>
<dbReference type="PRINTS" id="PR00509">
    <property type="entry name" value="PGMPMM"/>
</dbReference>
<dbReference type="InterPro" id="IPR005841">
    <property type="entry name" value="Alpha-D-phosphohexomutase_SF"/>
</dbReference>
<feature type="domain" description="Alpha-D-phosphohexomutase alpha/beta/alpha" evidence="8">
    <location>
        <begin position="194"/>
        <end position="285"/>
    </location>
</feature>
<gene>
    <name evidence="10" type="ORF">SAMN04488506_2010</name>
</gene>
<comment type="similarity">
    <text evidence="2">Belongs to the phosphohexose mutase family.</text>
</comment>
<dbReference type="InterPro" id="IPR005845">
    <property type="entry name" value="A-D-PHexomutase_a/b/a-II"/>
</dbReference>
<reference evidence="10 11" key="1">
    <citation type="submission" date="2016-10" db="EMBL/GenBank/DDBJ databases">
        <authorList>
            <person name="de Groot N.N."/>
        </authorList>
    </citation>
    <scope>NUCLEOTIDE SEQUENCE [LARGE SCALE GENOMIC DNA]</scope>
    <source>
        <strain evidence="10 11">DSM 20581</strain>
    </source>
</reference>
<keyword evidence="6" id="KW-0413">Isomerase</keyword>
<protein>
    <submittedName>
        <fullName evidence="10">Phosphomannomutase</fullName>
    </submittedName>
</protein>
<evidence type="ECO:0000256" key="3">
    <source>
        <dbReference type="ARBA" id="ARBA00022553"/>
    </source>
</evidence>
<dbReference type="RefSeq" id="WP_092481029.1">
    <property type="nucleotide sequence ID" value="NZ_FOXW01000008.1"/>
</dbReference>
<dbReference type="FunFam" id="3.40.120.10:FF:000010">
    <property type="entry name" value="phosphomannomutase/phosphoglucomutase isoform X1"/>
    <property type="match status" value="1"/>
</dbReference>
<dbReference type="EMBL" id="FOXW01000008">
    <property type="protein sequence ID" value="SFQ43600.1"/>
    <property type="molecule type" value="Genomic_DNA"/>
</dbReference>
<dbReference type="AlphaFoldDB" id="A0A1I5YHH2"/>
<dbReference type="GO" id="GO:0046872">
    <property type="term" value="F:metal ion binding"/>
    <property type="evidence" value="ECO:0007669"/>
    <property type="project" value="UniProtKB-KW"/>
</dbReference>